<dbReference type="HOGENOM" id="CLU_250292_0_0_1"/>
<dbReference type="InParanoid" id="B0CPZ3"/>
<feature type="compositionally biased region" description="Basic and acidic residues" evidence="2">
    <location>
        <begin position="15"/>
        <end position="34"/>
    </location>
</feature>
<dbReference type="GeneID" id="6069757"/>
<dbReference type="EMBL" id="DS547091">
    <property type="protein sequence ID" value="EDR16150.1"/>
    <property type="molecule type" value="Genomic_DNA"/>
</dbReference>
<keyword evidence="4" id="KW-1185">Reference proteome</keyword>
<gene>
    <name evidence="3" type="ORF">LACBIDRAFT_321373</name>
</gene>
<proteinExistence type="predicted"/>
<feature type="region of interest" description="Disordered" evidence="2">
    <location>
        <begin position="1"/>
        <end position="34"/>
    </location>
</feature>
<evidence type="ECO:0000256" key="1">
    <source>
        <dbReference type="SAM" id="Coils"/>
    </source>
</evidence>
<sequence length="1469" mass="163284">MLKRMSLRGKKKRDGKTTSRTERGDEQCRVDVERPSGHLPTLFRRKSSKFFSSFIDAVKSSSTSPETPPTPSRVSLSAKHYASSLPQELILLIIRYATLPCPHSPFFSYLSSSTSSRIPVSFLTFPDHLHHLPSYQTSLSYKASLALVCRAWTPSALEVLYHSIWIFRAKLARKLAQSLLDSQSQAGSYIRALHIETSVMERAHPADMAVIVGCAKGLEVYQDVRSIRRAGMRFLVLDAPPITATSSSSSSLPPRGLLDGDKGTEDMLSLLPPTLRRLSWTNYEHDERDYKHGIRFYNAVVGPQLERAAAGLEFLELSLSAGPGPISHMLTELNLGLTSTTISTTCPLSTIPYTSTSSPPLLLPALLSLKVTLDNATFSVLSTWAMPALQNLSVLSADFSYTGEGFAAFFEVHGDKLRQLELGHSTGAIEDFWLTAPRTASSVPPLSTGGGGIGQFPLAEWCPNLEEFICSADAEWNWQSPDWIAPHVLLPTHPGLKFIGVRDMEKRIRDDLEAAEGRRLWDDGEEQEQQEEDPLFMLLQQFGSLLRSEAFPSLLYVRDMSGVSGFMRRVGRVPAMASSSLLSMDSDAPSTHQLSTSASTSSMSIWRPTNFLPRTRPTSSSSSSKAKKAERMRLMKEERDGRRVLKFWKNVLERCKERGVWLEDWEGVSVTLGDLRRAEGGAAVEWVIECIGYIWTSSHFLEVERFDIWYQIARVKLCRYTSKKYVTNPIKKPIPFNSVAMSPTLTTSVSTKQPRMATTQMNSPYASNLHTNYTPTESEILQIKEFLAEPLERLSSLDAEIERVQSILDDLHHERRALSDEIEAHRALISPIRQLPLDVLGEIFVHCLPDGCNAVMSPQEAPILLGRVCSAWRSIALSTPRLWASLHIPTPIQITETGQVPAQPDPAFTAKMEKRCEGAGEWISRSGASPISISVCTPTHVYHHASETSNLNTFEVAIAQILASSRRWKKVDFRATEESFTRLQQLAEDDVPLLESLVIASGSLTTNGWDPPASNPGPPLIANIPSLTRDELIGFLESVPLLIHLRISNLSSSSSLDDEVIDRLTPSGENSDCLCPMLEEFQCNEGNCASFSEAKLLSLVQKRSDSEKVGVLERVDVALDRRKPKNVEEFLGALVTGAGMIVSQRWAGAYISPDYNNTKLSTVVDIIYAARVEDCFSPWAGQYLVWAPSVLFTEYNRTLASVNHEVVKIKIGTYTTSMVGRMKTQNIRDYGGPVEVLVMIKLTQLGSPGTISSAIHEGRASTARPSPLTFPPIYADPDIDRPPHVPVPYPPVDEKSHYTKMGRDVLQYPPEVRLRYPPGIRRSLGVECTTPSWVQPRRPDWVNPRPPSWAETQAEKDDGFLLTVRRSRRRPKSTRCGTLPPLEARARFLAGASPLFVESGSRLRNGSDILLAPRLRTVSSMQGTIGHEHTEYIISKGPTRSTQLEDSHEVEQDSPFCDFSRLMQVLHGI</sequence>
<dbReference type="RefSeq" id="XP_001874358.1">
    <property type="nucleotide sequence ID" value="XM_001874323.1"/>
</dbReference>
<evidence type="ECO:0000313" key="4">
    <source>
        <dbReference type="Proteomes" id="UP000001194"/>
    </source>
</evidence>
<dbReference type="Proteomes" id="UP000001194">
    <property type="component" value="Unassembled WGS sequence"/>
</dbReference>
<organism evidence="4">
    <name type="scientific">Laccaria bicolor (strain S238N-H82 / ATCC MYA-4686)</name>
    <name type="common">Bicoloured deceiver</name>
    <name type="synonym">Laccaria laccata var. bicolor</name>
    <dbReference type="NCBI Taxonomy" id="486041"/>
    <lineage>
        <taxon>Eukaryota</taxon>
        <taxon>Fungi</taxon>
        <taxon>Dikarya</taxon>
        <taxon>Basidiomycota</taxon>
        <taxon>Agaricomycotina</taxon>
        <taxon>Agaricomycetes</taxon>
        <taxon>Agaricomycetidae</taxon>
        <taxon>Agaricales</taxon>
        <taxon>Agaricineae</taxon>
        <taxon>Hydnangiaceae</taxon>
        <taxon>Laccaria</taxon>
    </lineage>
</organism>
<evidence type="ECO:0000256" key="2">
    <source>
        <dbReference type="SAM" id="MobiDB-lite"/>
    </source>
</evidence>
<accession>B0CPZ3</accession>
<dbReference type="OrthoDB" id="3258324at2759"/>
<reference evidence="3 4" key="1">
    <citation type="journal article" date="2008" name="Nature">
        <title>The genome of Laccaria bicolor provides insights into mycorrhizal symbiosis.</title>
        <authorList>
            <person name="Martin F."/>
            <person name="Aerts A."/>
            <person name="Ahren D."/>
            <person name="Brun A."/>
            <person name="Danchin E.G.J."/>
            <person name="Duchaussoy F."/>
            <person name="Gibon J."/>
            <person name="Kohler A."/>
            <person name="Lindquist E."/>
            <person name="Pereda V."/>
            <person name="Salamov A."/>
            <person name="Shapiro H.J."/>
            <person name="Wuyts J."/>
            <person name="Blaudez D."/>
            <person name="Buee M."/>
            <person name="Brokstein P."/>
            <person name="Canbaeck B."/>
            <person name="Cohen D."/>
            <person name="Courty P.E."/>
            <person name="Coutinho P.M."/>
            <person name="Delaruelle C."/>
            <person name="Detter J.C."/>
            <person name="Deveau A."/>
            <person name="DiFazio S."/>
            <person name="Duplessis S."/>
            <person name="Fraissinet-Tachet L."/>
            <person name="Lucic E."/>
            <person name="Frey-Klett P."/>
            <person name="Fourrey C."/>
            <person name="Feussner I."/>
            <person name="Gay G."/>
            <person name="Grimwood J."/>
            <person name="Hoegger P.J."/>
            <person name="Jain P."/>
            <person name="Kilaru S."/>
            <person name="Labbe J."/>
            <person name="Lin Y.C."/>
            <person name="Legue V."/>
            <person name="Le Tacon F."/>
            <person name="Marmeisse R."/>
            <person name="Melayah D."/>
            <person name="Montanini B."/>
            <person name="Muratet M."/>
            <person name="Nehls U."/>
            <person name="Niculita-Hirzel H."/>
            <person name="Oudot-Le Secq M.P."/>
            <person name="Peter M."/>
            <person name="Quesneville H."/>
            <person name="Rajashekar B."/>
            <person name="Reich M."/>
            <person name="Rouhier N."/>
            <person name="Schmutz J."/>
            <person name="Yin T."/>
            <person name="Chalot M."/>
            <person name="Henrissat B."/>
            <person name="Kuees U."/>
            <person name="Lucas S."/>
            <person name="Van de Peer Y."/>
            <person name="Podila G.K."/>
            <person name="Polle A."/>
            <person name="Pukkila P.J."/>
            <person name="Richardson P.M."/>
            <person name="Rouze P."/>
            <person name="Sanders I.R."/>
            <person name="Stajich J.E."/>
            <person name="Tunlid A."/>
            <person name="Tuskan G."/>
            <person name="Grigoriev I.V."/>
        </authorList>
    </citation>
    <scope>NUCLEOTIDE SEQUENCE [LARGE SCALE GENOMIC DNA]</scope>
    <source>
        <strain evidence="4">S238N-H82 / ATCC MYA-4686</strain>
    </source>
</reference>
<feature type="coiled-coil region" evidence="1">
    <location>
        <begin position="794"/>
        <end position="828"/>
    </location>
</feature>
<dbReference type="KEGG" id="lbc:LACBIDRAFT_321373"/>
<feature type="compositionally biased region" description="Basic residues" evidence="2">
    <location>
        <begin position="1"/>
        <end position="14"/>
    </location>
</feature>
<evidence type="ECO:0000313" key="3">
    <source>
        <dbReference type="EMBL" id="EDR16150.1"/>
    </source>
</evidence>
<name>B0CPZ3_LACBS</name>
<keyword evidence="1" id="KW-0175">Coiled coil</keyword>
<protein>
    <submittedName>
        <fullName evidence="3">Predicted protein</fullName>
    </submittedName>
</protein>